<evidence type="ECO:0000313" key="1">
    <source>
        <dbReference type="EMBL" id="PON77267.1"/>
    </source>
</evidence>
<dbReference type="Proteomes" id="UP000237105">
    <property type="component" value="Unassembled WGS sequence"/>
</dbReference>
<reference evidence="2" key="1">
    <citation type="submission" date="2016-06" db="EMBL/GenBank/DDBJ databases">
        <title>Parallel loss of symbiosis genes in relatives of nitrogen-fixing non-legume Parasponia.</title>
        <authorList>
            <person name="Van Velzen R."/>
            <person name="Holmer R."/>
            <person name="Bu F."/>
            <person name="Rutten L."/>
            <person name="Van Zeijl A."/>
            <person name="Liu W."/>
            <person name="Santuari L."/>
            <person name="Cao Q."/>
            <person name="Sharma T."/>
            <person name="Shen D."/>
            <person name="Roswanjaya Y."/>
            <person name="Wardhani T."/>
            <person name="Kalhor M.S."/>
            <person name="Jansen J."/>
            <person name="Van den Hoogen J."/>
            <person name="Gungor B."/>
            <person name="Hartog M."/>
            <person name="Hontelez J."/>
            <person name="Verver J."/>
            <person name="Yang W.-C."/>
            <person name="Schijlen E."/>
            <person name="Repin R."/>
            <person name="Schilthuizen M."/>
            <person name="Schranz E."/>
            <person name="Heidstra R."/>
            <person name="Miyata K."/>
            <person name="Fedorova E."/>
            <person name="Kohlen W."/>
            <person name="Bisseling T."/>
            <person name="Smit S."/>
            <person name="Geurts R."/>
        </authorList>
    </citation>
    <scope>NUCLEOTIDE SEQUENCE [LARGE SCALE GENOMIC DNA]</scope>
    <source>
        <strain evidence="2">cv. WU1-14</strain>
    </source>
</reference>
<name>A0A2P5DVF9_PARAD</name>
<gene>
    <name evidence="1" type="ORF">PanWU01x14_028860</name>
</gene>
<organism evidence="1 2">
    <name type="scientific">Parasponia andersonii</name>
    <name type="common">Sponia andersonii</name>
    <dbReference type="NCBI Taxonomy" id="3476"/>
    <lineage>
        <taxon>Eukaryota</taxon>
        <taxon>Viridiplantae</taxon>
        <taxon>Streptophyta</taxon>
        <taxon>Embryophyta</taxon>
        <taxon>Tracheophyta</taxon>
        <taxon>Spermatophyta</taxon>
        <taxon>Magnoliopsida</taxon>
        <taxon>eudicotyledons</taxon>
        <taxon>Gunneridae</taxon>
        <taxon>Pentapetalae</taxon>
        <taxon>rosids</taxon>
        <taxon>fabids</taxon>
        <taxon>Rosales</taxon>
        <taxon>Cannabaceae</taxon>
        <taxon>Parasponia</taxon>
    </lineage>
</organism>
<comment type="caution">
    <text evidence="1">The sequence shown here is derived from an EMBL/GenBank/DDBJ whole genome shotgun (WGS) entry which is preliminary data.</text>
</comment>
<dbReference type="OrthoDB" id="1001388at2759"/>
<keyword evidence="2" id="KW-1185">Reference proteome</keyword>
<proteinExistence type="predicted"/>
<dbReference type="AlphaFoldDB" id="A0A2P5DVF9"/>
<sequence>MGSPQVEQVRIKLGFDNVFCVDRFGLSGGLALFWKNDLKMFLSSLIYASTLIPESNAIETKLGDSRASMETRTLNSGTIHGHSSNVWVREALRRGFLQGTATRSCQITKSLVVLGVASPARQPSEK</sequence>
<accession>A0A2P5DVF9</accession>
<protein>
    <submittedName>
        <fullName evidence="1">Uncharacterized protein</fullName>
    </submittedName>
</protein>
<evidence type="ECO:0000313" key="2">
    <source>
        <dbReference type="Proteomes" id="UP000237105"/>
    </source>
</evidence>
<dbReference type="EMBL" id="JXTB01000014">
    <property type="protein sequence ID" value="PON77267.1"/>
    <property type="molecule type" value="Genomic_DNA"/>
</dbReference>